<keyword evidence="2 8" id="KW-0479">Metal-binding</keyword>
<dbReference type="RefSeq" id="WP_006361699.1">
    <property type="nucleotide sequence ID" value="NZ_GG700630.1"/>
</dbReference>
<dbReference type="HAMAP" id="MF_01470">
    <property type="entry name" value="Cas1"/>
    <property type="match status" value="1"/>
</dbReference>
<evidence type="ECO:0000256" key="6">
    <source>
        <dbReference type="ARBA" id="ARBA00023118"/>
    </source>
</evidence>
<dbReference type="NCBIfam" id="TIGR03638">
    <property type="entry name" value="cas1_ECOLI"/>
    <property type="match status" value="1"/>
</dbReference>
<dbReference type="GO" id="GO:0016787">
    <property type="term" value="F:hydrolase activity"/>
    <property type="evidence" value="ECO:0007669"/>
    <property type="project" value="UniProtKB-KW"/>
</dbReference>
<keyword evidence="1 8" id="KW-0540">Nuclease</keyword>
<keyword evidence="6 8" id="KW-0051">Antiviral defense</keyword>
<comment type="function">
    <text evidence="8">CRISPR (clustered regularly interspaced short palindromic repeat), is an adaptive immune system that provides protection against mobile genetic elements (viruses, transposable elements and conjugative plasmids). CRISPR clusters contain spacers, sequences complementary to antecedent mobile elements, and target invading nucleic acids. CRISPR clusters are transcribed and processed into CRISPR RNA (crRNA). Acts as a dsDNA endonuclease. Involved in the integration of spacer DNA into the CRISPR cassette.</text>
</comment>
<dbReference type="EC" id="3.1.-.-" evidence="8"/>
<dbReference type="PANTHER" id="PTHR34353">
    <property type="entry name" value="CRISPR-ASSOCIATED ENDONUCLEASE CAS1 1"/>
    <property type="match status" value="1"/>
</dbReference>
<feature type="binding site" evidence="8">
    <location>
        <position position="227"/>
    </location>
    <ligand>
        <name>Mn(2+)</name>
        <dbReference type="ChEBI" id="CHEBI:29035"/>
    </ligand>
</feature>
<reference evidence="9" key="1">
    <citation type="submission" date="2009-10" db="EMBL/GenBank/DDBJ databases">
        <authorList>
            <person name="Weinstock G."/>
            <person name="Sodergren E."/>
            <person name="Clifton S."/>
            <person name="Fulton L."/>
            <person name="Fulton B."/>
            <person name="Courtney L."/>
            <person name="Fronick C."/>
            <person name="Harrison M."/>
            <person name="Strong C."/>
            <person name="Farmer C."/>
            <person name="Delahaunty K."/>
            <person name="Markovic C."/>
            <person name="Hall O."/>
            <person name="Minx P."/>
            <person name="Tomlinson C."/>
            <person name="Mitreva M."/>
            <person name="Nelson J."/>
            <person name="Hou S."/>
            <person name="Wollam A."/>
            <person name="Pepin K.H."/>
            <person name="Johnson M."/>
            <person name="Bhonagiri V."/>
            <person name="Nash W.E."/>
            <person name="Warren W."/>
            <person name="Chinwalla A."/>
            <person name="Mardis E.R."/>
            <person name="Wilson R.K."/>
        </authorList>
    </citation>
    <scope>NUCLEOTIDE SEQUENCE [LARGE SCALE GENOMIC DNA]</scope>
    <source>
        <strain evidence="9">ATCC 700122</strain>
    </source>
</reference>
<protein>
    <recommendedName>
        <fullName evidence="8">CRISPR-associated endonuclease Cas1</fullName>
        <ecNumber evidence="8">3.1.-.-</ecNumber>
    </recommendedName>
</protein>
<evidence type="ECO:0000256" key="2">
    <source>
        <dbReference type="ARBA" id="ARBA00022723"/>
    </source>
</evidence>
<evidence type="ECO:0000256" key="3">
    <source>
        <dbReference type="ARBA" id="ARBA00022759"/>
    </source>
</evidence>
<evidence type="ECO:0000256" key="7">
    <source>
        <dbReference type="ARBA" id="ARBA00023125"/>
    </source>
</evidence>
<feature type="binding site" evidence="8">
    <location>
        <position position="214"/>
    </location>
    <ligand>
        <name>Mn(2+)</name>
        <dbReference type="ChEBI" id="CHEBI:29035"/>
    </ligand>
</feature>
<dbReference type="AlphaFoldDB" id="D0WFC6"/>
<dbReference type="PANTHER" id="PTHR34353:SF3">
    <property type="entry name" value="CRISPR-ASSOCIATED ENDONUCLEASE CAS1"/>
    <property type="match status" value="1"/>
</dbReference>
<dbReference type="GO" id="GO:0051607">
    <property type="term" value="P:defense response to virus"/>
    <property type="evidence" value="ECO:0007669"/>
    <property type="project" value="UniProtKB-UniRule"/>
</dbReference>
<dbReference type="GO" id="GO:0046872">
    <property type="term" value="F:metal ion binding"/>
    <property type="evidence" value="ECO:0007669"/>
    <property type="project" value="UniProtKB-UniRule"/>
</dbReference>
<dbReference type="InterPro" id="IPR042211">
    <property type="entry name" value="CRISPR-assoc_Cas1_N"/>
</dbReference>
<comment type="subunit">
    <text evidence="8">Homodimer, forms a heterotetramer with a Cas2 homodimer.</text>
</comment>
<comment type="cofactor">
    <cofactor evidence="8">
        <name>Mg(2+)</name>
        <dbReference type="ChEBI" id="CHEBI:18420"/>
    </cofactor>
    <cofactor evidence="8">
        <name>Mn(2+)</name>
        <dbReference type="ChEBI" id="CHEBI:29035"/>
    </cofactor>
</comment>
<dbReference type="Gene3D" id="3.100.10.20">
    <property type="entry name" value="CRISPR-associated endonuclease Cas1, N-terminal domain"/>
    <property type="match status" value="1"/>
</dbReference>
<evidence type="ECO:0000256" key="1">
    <source>
        <dbReference type="ARBA" id="ARBA00022722"/>
    </source>
</evidence>
<name>D0WFC6_SLAES</name>
<comment type="similarity">
    <text evidence="8">Belongs to the CRISPR-associated endonuclease Cas1 family.</text>
</comment>
<keyword evidence="7 8" id="KW-0238">DNA-binding</keyword>
<proteinExistence type="inferred from homology"/>
<dbReference type="InterPro" id="IPR042206">
    <property type="entry name" value="CRISPR-assoc_Cas1_C"/>
</dbReference>
<dbReference type="STRING" id="649764.HMPREF0762_00444"/>
<keyword evidence="5 8" id="KW-0460">Magnesium</keyword>
<accession>D0WFC6</accession>
<dbReference type="GO" id="GO:0004520">
    <property type="term" value="F:DNA endonuclease activity"/>
    <property type="evidence" value="ECO:0007669"/>
    <property type="project" value="InterPro"/>
</dbReference>
<evidence type="ECO:0000313" key="10">
    <source>
        <dbReference type="Proteomes" id="UP000006001"/>
    </source>
</evidence>
<dbReference type="GeneID" id="85007082"/>
<keyword evidence="4 8" id="KW-0378">Hydrolase</keyword>
<organism evidence="9 10">
    <name type="scientific">Slackia exigua (strain ATCC 700122 / DSM 15923 / CIP 105133 / JCM 11022 / KCTC 5966 / S-7)</name>
    <dbReference type="NCBI Taxonomy" id="649764"/>
    <lineage>
        <taxon>Bacteria</taxon>
        <taxon>Bacillati</taxon>
        <taxon>Actinomycetota</taxon>
        <taxon>Coriobacteriia</taxon>
        <taxon>Eggerthellales</taxon>
        <taxon>Eggerthellaceae</taxon>
        <taxon>Slackia</taxon>
    </lineage>
</organism>
<dbReference type="InterPro" id="IPR033641">
    <property type="entry name" value="Cas1_I-E"/>
</dbReference>
<dbReference type="InterPro" id="IPR050646">
    <property type="entry name" value="Cas1"/>
</dbReference>
<comment type="caution">
    <text evidence="9">The sequence shown here is derived from an EMBL/GenBank/DDBJ whole genome shotgun (WGS) entry which is preliminary data.</text>
</comment>
<dbReference type="GO" id="GO:0003677">
    <property type="term" value="F:DNA binding"/>
    <property type="evidence" value="ECO:0007669"/>
    <property type="project" value="UniProtKB-KW"/>
</dbReference>
<gene>
    <name evidence="8 9" type="primary">cas1</name>
    <name evidence="9" type="ORF">HMPREF0762_00444</name>
</gene>
<keyword evidence="3 8" id="KW-0255">Endonuclease</keyword>
<feature type="binding site" evidence="8">
    <location>
        <position position="147"/>
    </location>
    <ligand>
        <name>Mn(2+)</name>
        <dbReference type="ChEBI" id="CHEBI:29035"/>
    </ligand>
</feature>
<keyword evidence="8" id="KW-0464">Manganese</keyword>
<evidence type="ECO:0000313" key="9">
    <source>
        <dbReference type="EMBL" id="EEZ61810.1"/>
    </source>
</evidence>
<dbReference type="InterPro" id="IPR019851">
    <property type="entry name" value="CRISPR-assoc_Cas1_ECOLI"/>
</dbReference>
<sequence>MTCIPGIQKPDLHALPTIKERITFLYVEHCLINRQDGAVTITDTRGTAYVPAASLGVLMLGPGTNVSHRAMELLGDAGASIVWVGERGVRYYAHGRPLTHSSHLVVRQAELVSNKRKRLAVARAMYQMRFPGENVSHLTMQQLRGREGSRIRSLYRRLSEEFKVPWKGREYNPDDFEDATSINQALSAAHVCLYGAVHSVIVALGCSPALGFVHMGHERSFVYDIADLYKAEVTIPIAFQVASEVEGDVGATTRRRVRDAFLDGRIMERVARDVRRLLLNSDDSVNGLDEIDFDTMLLWDERDSAVRFGVSYGREYDAPITVEVENNGSLVGV</sequence>
<dbReference type="GO" id="GO:0043571">
    <property type="term" value="P:maintenance of CRISPR repeat elements"/>
    <property type="evidence" value="ECO:0007669"/>
    <property type="project" value="UniProtKB-UniRule"/>
</dbReference>
<dbReference type="EMBL" id="ACUX02000005">
    <property type="protein sequence ID" value="EEZ61810.1"/>
    <property type="molecule type" value="Genomic_DNA"/>
</dbReference>
<dbReference type="InterPro" id="IPR002729">
    <property type="entry name" value="CRISPR-assoc_Cas1"/>
</dbReference>
<dbReference type="HOGENOM" id="CLU_077904_0_0_11"/>
<dbReference type="OrthoDB" id="9777847at2"/>
<dbReference type="eggNOG" id="COG1518">
    <property type="taxonomic scope" value="Bacteria"/>
</dbReference>
<dbReference type="CDD" id="cd09719">
    <property type="entry name" value="Cas1_I-E"/>
    <property type="match status" value="1"/>
</dbReference>
<evidence type="ECO:0000256" key="8">
    <source>
        <dbReference type="HAMAP-Rule" id="MF_01470"/>
    </source>
</evidence>
<evidence type="ECO:0000256" key="4">
    <source>
        <dbReference type="ARBA" id="ARBA00022801"/>
    </source>
</evidence>
<evidence type="ECO:0000256" key="5">
    <source>
        <dbReference type="ARBA" id="ARBA00022842"/>
    </source>
</evidence>
<dbReference type="Proteomes" id="UP000006001">
    <property type="component" value="Unassembled WGS sequence"/>
</dbReference>
<dbReference type="Gene3D" id="1.20.120.920">
    <property type="entry name" value="CRISPR-associated endonuclease Cas1, C-terminal domain"/>
    <property type="match status" value="1"/>
</dbReference>
<keyword evidence="10" id="KW-1185">Reference proteome</keyword>
<dbReference type="Pfam" id="PF01867">
    <property type="entry name" value="Cas_Cas1"/>
    <property type="match status" value="2"/>
</dbReference>